<sequence>MNKPELIHHMAVSMENTGYEDARLMVDIILASIADTLAAGARVDKKPSRSAISGASVFVITNRASAEIRKQVNWWISPGGMSPTSGRERNCAGASTRLEGEIEYLKSGGTGSVYCLLIPQIHGRSA</sequence>
<evidence type="ECO:0000313" key="2">
    <source>
        <dbReference type="EMBL" id="VFK67472.1"/>
    </source>
</evidence>
<evidence type="ECO:0000256" key="1">
    <source>
        <dbReference type="ARBA" id="ARBA00023125"/>
    </source>
</evidence>
<dbReference type="GO" id="GO:0003677">
    <property type="term" value="F:DNA binding"/>
    <property type="evidence" value="ECO:0007669"/>
    <property type="project" value="UniProtKB-KW"/>
</dbReference>
<dbReference type="SUPFAM" id="SSF47729">
    <property type="entry name" value="IHF-like DNA-binding proteins"/>
    <property type="match status" value="1"/>
</dbReference>
<reference evidence="3" key="1">
    <citation type="submission" date="2019-02" db="EMBL/GenBank/DDBJ databases">
        <authorList>
            <person name="Gruber-Vodicka R. H."/>
            <person name="Seah K. B. B."/>
        </authorList>
    </citation>
    <scope>NUCLEOTIDE SEQUENCE</scope>
    <source>
        <strain evidence="3">BECK_BY19</strain>
        <strain evidence="2">BECK_BY8</strain>
    </source>
</reference>
<name>A0A451B3R7_9GAMM</name>
<organism evidence="3">
    <name type="scientific">Candidatus Kentrum sp. UNK</name>
    <dbReference type="NCBI Taxonomy" id="2126344"/>
    <lineage>
        <taxon>Bacteria</taxon>
        <taxon>Pseudomonadati</taxon>
        <taxon>Pseudomonadota</taxon>
        <taxon>Gammaproteobacteria</taxon>
        <taxon>Candidatus Kentrum</taxon>
    </lineage>
</organism>
<keyword evidence="1" id="KW-0238">DNA-binding</keyword>
<dbReference type="AlphaFoldDB" id="A0A451B3R7"/>
<dbReference type="EMBL" id="CAADFZ010000144">
    <property type="protein sequence ID" value="VFK67472.1"/>
    <property type="molecule type" value="Genomic_DNA"/>
</dbReference>
<protein>
    <submittedName>
        <fullName evidence="3">Uncharacterized protein</fullName>
    </submittedName>
</protein>
<dbReference type="InterPro" id="IPR010992">
    <property type="entry name" value="IHF-like_DNA-bd_dom_sf"/>
</dbReference>
<evidence type="ECO:0000313" key="3">
    <source>
        <dbReference type="EMBL" id="VFK72897.1"/>
    </source>
</evidence>
<proteinExistence type="predicted"/>
<gene>
    <name evidence="2" type="ORF">BECKUNK1418G_GA0071005_11443</name>
    <name evidence="3" type="ORF">BECKUNK1418H_GA0071006_11479</name>
</gene>
<accession>A0A451B3R7</accession>
<dbReference type="EMBL" id="CAADGD010000147">
    <property type="protein sequence ID" value="VFK72897.1"/>
    <property type="molecule type" value="Genomic_DNA"/>
</dbReference>